<feature type="transmembrane region" description="Helical" evidence="9">
    <location>
        <begin position="180"/>
        <end position="203"/>
    </location>
</feature>
<evidence type="ECO:0000313" key="11">
    <source>
        <dbReference type="EMBL" id="MDR4127293.1"/>
    </source>
</evidence>
<keyword evidence="12" id="KW-1185">Reference proteome</keyword>
<dbReference type="InterPro" id="IPR045378">
    <property type="entry name" value="LNT_N"/>
</dbReference>
<feature type="transmembrane region" description="Helical" evidence="9">
    <location>
        <begin position="215"/>
        <end position="234"/>
    </location>
</feature>
<evidence type="ECO:0000256" key="6">
    <source>
        <dbReference type="ARBA" id="ARBA00022989"/>
    </source>
</evidence>
<protein>
    <submittedName>
        <fullName evidence="11">Apolipoprotein N-acyltransferase</fullName>
    </submittedName>
</protein>
<keyword evidence="8" id="KW-0012">Acyltransferase</keyword>
<sequence length="544" mass="58824">RRKFVVLAHGSIFSKVGASSKPGAIQPASAGLLATLIGMSTILGYAPFGWFPIPVVALACLIGITVKQASAQRAAYIGFCFGIGMFGAGVSWVYISLNTYGGMSATMAFLSTVLFCVYLAVFPTLFAFCCWLVRRDTLAYLMLTVPAFWTATELARGTFFTGFPWLSVGYSQIVDSPLSGYAPIFGVYGVSLAVAVSSGLLFHCCSSSNVRRYRAAIILVAIIGVGVLLKQVSWTSPSGLKFSVALLQGNVPQDTKWKEASLKPTLDLYLSLVRQSSAKLIVLPETAIPLFIDEIPNSYVDALMEHIRARDSDLITGILERQPSGEGDIYYNSAISMGVSQERIYRKQHLVPFGEYVPSFRLVSWVVDTLRIPLNNMSRGPALQEPIPVAGEMVAINICFEDVFGEEIRQALPSATVLVNLSNLAWFGDSLAAPQHLQISQTRALEVGRYMLRSTNTGATAIIDPRGTVVRQAQPFERLILEGDAQGFTGATPYVILGNVPILLFCGLGLLVGLSSRRGWATEKKGKLGPAQRDYVASVGSRSL</sequence>
<comment type="subcellular location">
    <subcellularLocation>
        <location evidence="1">Cell membrane</location>
        <topology evidence="1">Multi-pass membrane protein</topology>
    </subcellularLocation>
</comment>
<dbReference type="PROSITE" id="PS50263">
    <property type="entry name" value="CN_HYDROLASE"/>
    <property type="match status" value="1"/>
</dbReference>
<comment type="caution">
    <text evidence="11">The sequence shown here is derived from an EMBL/GenBank/DDBJ whole genome shotgun (WGS) entry which is preliminary data.</text>
</comment>
<keyword evidence="7 9" id="KW-0472">Membrane</keyword>
<organism evidence="11 12">
    <name type="scientific">Yanghanlia caeni</name>
    <dbReference type="NCBI Taxonomy" id="3064283"/>
    <lineage>
        <taxon>Bacteria</taxon>
        <taxon>Pseudomonadati</taxon>
        <taxon>Pseudomonadota</taxon>
        <taxon>Betaproteobacteria</taxon>
        <taxon>Burkholderiales</taxon>
        <taxon>Alcaligenaceae</taxon>
        <taxon>Yanghanlia</taxon>
    </lineage>
</organism>
<evidence type="ECO:0000259" key="10">
    <source>
        <dbReference type="PROSITE" id="PS50263"/>
    </source>
</evidence>
<evidence type="ECO:0000313" key="12">
    <source>
        <dbReference type="Proteomes" id="UP001232156"/>
    </source>
</evidence>
<dbReference type="NCBIfam" id="TIGR00546">
    <property type="entry name" value="lnt"/>
    <property type="match status" value="1"/>
</dbReference>
<feature type="transmembrane region" description="Helical" evidence="9">
    <location>
        <begin position="140"/>
        <end position="160"/>
    </location>
</feature>
<dbReference type="RefSeq" id="WP_347287809.1">
    <property type="nucleotide sequence ID" value="NZ_JAUZQE010000092.1"/>
</dbReference>
<reference evidence="11 12" key="1">
    <citation type="submission" date="2023-08" db="EMBL/GenBank/DDBJ databases">
        <title>Alcaligenaceae gen. nov., a novel taxon isolated from the sludge of Yixing Pesticide Factory.</title>
        <authorList>
            <person name="Ruan L."/>
        </authorList>
    </citation>
    <scope>NUCLEOTIDE SEQUENCE [LARGE SCALE GENOMIC DNA]</scope>
    <source>
        <strain evidence="11 12">LG-2</strain>
    </source>
</reference>
<dbReference type="Gene3D" id="3.60.110.10">
    <property type="entry name" value="Carbon-nitrogen hydrolase"/>
    <property type="match status" value="1"/>
</dbReference>
<evidence type="ECO:0000256" key="3">
    <source>
        <dbReference type="ARBA" id="ARBA00022475"/>
    </source>
</evidence>
<accession>A0ABU1DA41</accession>
<dbReference type="CDD" id="cd07571">
    <property type="entry name" value="ALP_N-acyl_transferase"/>
    <property type="match status" value="1"/>
</dbReference>
<dbReference type="InterPro" id="IPR036526">
    <property type="entry name" value="C-N_Hydrolase_sf"/>
</dbReference>
<dbReference type="Pfam" id="PF20154">
    <property type="entry name" value="LNT_N"/>
    <property type="match status" value="1"/>
</dbReference>
<dbReference type="InterPro" id="IPR003010">
    <property type="entry name" value="C-N_Hydrolase"/>
</dbReference>
<dbReference type="PANTHER" id="PTHR38686:SF1">
    <property type="entry name" value="APOLIPOPROTEIN N-ACYLTRANSFERASE"/>
    <property type="match status" value="1"/>
</dbReference>
<keyword evidence="6 9" id="KW-1133">Transmembrane helix</keyword>
<proteinExistence type="inferred from homology"/>
<evidence type="ECO:0000256" key="2">
    <source>
        <dbReference type="ARBA" id="ARBA00010065"/>
    </source>
</evidence>
<keyword evidence="3" id="KW-1003">Cell membrane</keyword>
<evidence type="ECO:0000256" key="7">
    <source>
        <dbReference type="ARBA" id="ARBA00023136"/>
    </source>
</evidence>
<keyword evidence="4" id="KW-0808">Transferase</keyword>
<feature type="transmembrane region" description="Helical" evidence="9">
    <location>
        <begin position="76"/>
        <end position="95"/>
    </location>
</feature>
<evidence type="ECO:0000256" key="4">
    <source>
        <dbReference type="ARBA" id="ARBA00022679"/>
    </source>
</evidence>
<feature type="domain" description="CN hydrolase" evidence="10">
    <location>
        <begin position="247"/>
        <end position="487"/>
    </location>
</feature>
<feature type="transmembrane region" description="Helical" evidence="9">
    <location>
        <begin position="107"/>
        <end position="133"/>
    </location>
</feature>
<dbReference type="PANTHER" id="PTHR38686">
    <property type="entry name" value="APOLIPOPROTEIN N-ACYLTRANSFERASE"/>
    <property type="match status" value="1"/>
</dbReference>
<dbReference type="InterPro" id="IPR004563">
    <property type="entry name" value="Apolipo_AcylTrfase"/>
</dbReference>
<feature type="transmembrane region" description="Helical" evidence="9">
    <location>
        <begin position="494"/>
        <end position="514"/>
    </location>
</feature>
<dbReference type="Pfam" id="PF00795">
    <property type="entry name" value="CN_hydrolase"/>
    <property type="match status" value="1"/>
</dbReference>
<dbReference type="SUPFAM" id="SSF56317">
    <property type="entry name" value="Carbon-nitrogen hydrolase"/>
    <property type="match status" value="1"/>
</dbReference>
<evidence type="ECO:0000256" key="8">
    <source>
        <dbReference type="ARBA" id="ARBA00023315"/>
    </source>
</evidence>
<evidence type="ECO:0000256" key="9">
    <source>
        <dbReference type="SAM" id="Phobius"/>
    </source>
</evidence>
<evidence type="ECO:0000256" key="1">
    <source>
        <dbReference type="ARBA" id="ARBA00004651"/>
    </source>
</evidence>
<name>A0ABU1DA41_9BURK</name>
<feature type="transmembrane region" description="Helical" evidence="9">
    <location>
        <begin position="42"/>
        <end position="64"/>
    </location>
</feature>
<dbReference type="Proteomes" id="UP001232156">
    <property type="component" value="Unassembled WGS sequence"/>
</dbReference>
<keyword evidence="5 9" id="KW-0812">Transmembrane</keyword>
<feature type="non-terminal residue" evidence="11">
    <location>
        <position position="1"/>
    </location>
</feature>
<dbReference type="EMBL" id="JAUZQE010000092">
    <property type="protein sequence ID" value="MDR4127293.1"/>
    <property type="molecule type" value="Genomic_DNA"/>
</dbReference>
<comment type="similarity">
    <text evidence="2">Belongs to the CN hydrolase family. Apolipoprotein N-acyltransferase subfamily.</text>
</comment>
<dbReference type="HAMAP" id="MF_01148">
    <property type="entry name" value="Lnt"/>
    <property type="match status" value="1"/>
</dbReference>
<evidence type="ECO:0000256" key="5">
    <source>
        <dbReference type="ARBA" id="ARBA00022692"/>
    </source>
</evidence>
<gene>
    <name evidence="11" type="primary">lnt</name>
    <name evidence="11" type="ORF">Q8947_15105</name>
</gene>